<dbReference type="GO" id="GO:0032875">
    <property type="term" value="P:regulation of DNA endoreduplication"/>
    <property type="evidence" value="ECO:0007669"/>
    <property type="project" value="InterPro"/>
</dbReference>
<keyword evidence="1" id="KW-0649">Protein kinase inhibitor</keyword>
<evidence type="ECO:0000256" key="3">
    <source>
        <dbReference type="SAM" id="MobiDB-lite"/>
    </source>
</evidence>
<evidence type="ECO:0000313" key="5">
    <source>
        <dbReference type="Proteomes" id="UP000249390"/>
    </source>
</evidence>
<evidence type="ECO:0000256" key="2">
    <source>
        <dbReference type="ARBA" id="ARBA00023306"/>
    </source>
</evidence>
<reference evidence="4 5" key="1">
    <citation type="submission" date="2018-06" db="EMBL/GenBank/DDBJ databases">
        <title>The Genome of Cuscuta australis (Dodder) Provides Insight into the Evolution of Plant Parasitism.</title>
        <authorList>
            <person name="Liu H."/>
        </authorList>
    </citation>
    <scope>NUCLEOTIDE SEQUENCE [LARGE SCALE GENOMIC DNA]</scope>
    <source>
        <strain evidence="5">cv. Yunnan</strain>
        <tissue evidence="4">Vines</tissue>
    </source>
</reference>
<dbReference type="EMBL" id="NQVE01000162">
    <property type="protein sequence ID" value="RAL42693.1"/>
    <property type="molecule type" value="Genomic_DNA"/>
</dbReference>
<comment type="caution">
    <text evidence="4">The sequence shown here is derived from an EMBL/GenBank/DDBJ whole genome shotgun (WGS) entry which is preliminary data.</text>
</comment>
<dbReference type="PANTHER" id="PTHR33142:SF89">
    <property type="entry name" value="CYCLIN-DEPENDENT PROTEIN KINASE INHIBITOR SMR2"/>
    <property type="match status" value="1"/>
</dbReference>
<protein>
    <submittedName>
        <fullName evidence="4">Uncharacterized protein</fullName>
    </submittedName>
</protein>
<feature type="region of interest" description="Disordered" evidence="3">
    <location>
        <begin position="22"/>
        <end position="54"/>
    </location>
</feature>
<evidence type="ECO:0000313" key="4">
    <source>
        <dbReference type="EMBL" id="RAL42693.1"/>
    </source>
</evidence>
<proteinExistence type="predicted"/>
<dbReference type="AlphaFoldDB" id="A0A328DFL7"/>
<gene>
    <name evidence="4" type="ORF">DM860_009200</name>
</gene>
<accession>A0A328DFL7</accession>
<organism evidence="4 5">
    <name type="scientific">Cuscuta australis</name>
    <dbReference type="NCBI Taxonomy" id="267555"/>
    <lineage>
        <taxon>Eukaryota</taxon>
        <taxon>Viridiplantae</taxon>
        <taxon>Streptophyta</taxon>
        <taxon>Embryophyta</taxon>
        <taxon>Tracheophyta</taxon>
        <taxon>Spermatophyta</taxon>
        <taxon>Magnoliopsida</taxon>
        <taxon>eudicotyledons</taxon>
        <taxon>Gunneridae</taxon>
        <taxon>Pentapetalae</taxon>
        <taxon>asterids</taxon>
        <taxon>lamiids</taxon>
        <taxon>Solanales</taxon>
        <taxon>Convolvulaceae</taxon>
        <taxon>Cuscuteae</taxon>
        <taxon>Cuscuta</taxon>
        <taxon>Cuscuta subgen. Grammica</taxon>
        <taxon>Cuscuta sect. Cleistogrammica</taxon>
    </lineage>
</organism>
<dbReference type="PANTHER" id="PTHR33142">
    <property type="entry name" value="CYCLIN-DEPENDENT PROTEIN KINASE INHIBITOR SMR13"/>
    <property type="match status" value="1"/>
</dbReference>
<dbReference type="Proteomes" id="UP000249390">
    <property type="component" value="Unassembled WGS sequence"/>
</dbReference>
<dbReference type="GO" id="GO:0004860">
    <property type="term" value="F:protein kinase inhibitor activity"/>
    <property type="evidence" value="ECO:0007669"/>
    <property type="project" value="UniProtKB-KW"/>
</dbReference>
<keyword evidence="2" id="KW-0131">Cell cycle</keyword>
<name>A0A328DFL7_9ASTE</name>
<dbReference type="InterPro" id="IPR040389">
    <property type="entry name" value="SMR"/>
</dbReference>
<keyword evidence="5" id="KW-1185">Reference proteome</keyword>
<evidence type="ECO:0000256" key="1">
    <source>
        <dbReference type="ARBA" id="ARBA00023013"/>
    </source>
</evidence>
<sequence length="114" mass="12891">MSADLAELRQDLPEIQSPRVNVIINSSPPDPNVSVIKEEEENEEECRTPRSPRNLIPETVVCPPAPMKPRRPVIRCKRKLTELNFLEMVAREEVDSLFRASAAASATKIRRCLV</sequence>